<keyword evidence="1" id="KW-0812">Transmembrane</keyword>
<reference evidence="2" key="1">
    <citation type="submission" date="2021-01" db="EMBL/GenBank/DDBJ databases">
        <title>Whole genome shotgun sequence of Rhizocola hellebori NBRC 109834.</title>
        <authorList>
            <person name="Komaki H."/>
            <person name="Tamura T."/>
        </authorList>
    </citation>
    <scope>NUCLEOTIDE SEQUENCE</scope>
    <source>
        <strain evidence="2">NBRC 109834</strain>
    </source>
</reference>
<keyword evidence="3" id="KW-1185">Reference proteome</keyword>
<proteinExistence type="predicted"/>
<dbReference type="Gene3D" id="2.70.70.10">
    <property type="entry name" value="Glucose Permease (Domain IIA)"/>
    <property type="match status" value="1"/>
</dbReference>
<protein>
    <submittedName>
        <fullName evidence="2">Uncharacterized protein</fullName>
    </submittedName>
</protein>
<gene>
    <name evidence="2" type="ORF">Rhe02_84230</name>
</gene>
<accession>A0A8J3QJM6</accession>
<evidence type="ECO:0000313" key="3">
    <source>
        <dbReference type="Proteomes" id="UP000612899"/>
    </source>
</evidence>
<keyword evidence="1" id="KW-1133">Transmembrane helix</keyword>
<evidence type="ECO:0000313" key="2">
    <source>
        <dbReference type="EMBL" id="GIH10356.1"/>
    </source>
</evidence>
<organism evidence="2 3">
    <name type="scientific">Rhizocola hellebori</name>
    <dbReference type="NCBI Taxonomy" id="1392758"/>
    <lineage>
        <taxon>Bacteria</taxon>
        <taxon>Bacillati</taxon>
        <taxon>Actinomycetota</taxon>
        <taxon>Actinomycetes</taxon>
        <taxon>Micromonosporales</taxon>
        <taxon>Micromonosporaceae</taxon>
        <taxon>Rhizocola</taxon>
    </lineage>
</organism>
<evidence type="ECO:0000256" key="1">
    <source>
        <dbReference type="SAM" id="Phobius"/>
    </source>
</evidence>
<dbReference type="Proteomes" id="UP000612899">
    <property type="component" value="Unassembled WGS sequence"/>
</dbReference>
<name>A0A8J3QJM6_9ACTN</name>
<sequence length="296" mass="30912">MFHISTPPLCHEAKGLSRGRYRGAGFGFSIAHEGRNVDFPRLPPEFTRRHLAISLLLFVVVYTFAATAPPGAAGFADPSDYDFDFGEERAALWVPGRVPTTTPAPPIWVGSPVATTWGNAGRPGSTPAGGHHLLGKTTPSNEWAVDLPVGAGAAVLLYVAAADPANDAAITTTITQINDDDACIKGGGGDFVTVGIFFRTALVGHVTYAHLDRDPSLTVGASVPRWGANLGKVANLRGRATGGSSCWTGPHVHLEMRAQSQAACWNRGHSVGRKVRQSDSLGFVSGALGAAVAPCP</sequence>
<dbReference type="AlphaFoldDB" id="A0A8J3QJM6"/>
<dbReference type="InterPro" id="IPR011055">
    <property type="entry name" value="Dup_hybrid_motif"/>
</dbReference>
<keyword evidence="1" id="KW-0472">Membrane</keyword>
<comment type="caution">
    <text evidence="2">The sequence shown here is derived from an EMBL/GenBank/DDBJ whole genome shotgun (WGS) entry which is preliminary data.</text>
</comment>
<dbReference type="EMBL" id="BONY01000092">
    <property type="protein sequence ID" value="GIH10356.1"/>
    <property type="molecule type" value="Genomic_DNA"/>
</dbReference>
<feature type="transmembrane region" description="Helical" evidence="1">
    <location>
        <begin position="51"/>
        <end position="69"/>
    </location>
</feature>